<keyword evidence="1" id="KW-0472">Membrane</keyword>
<name>A0A5C6MVY4_9TELE</name>
<gene>
    <name evidence="2" type="ORF">D4764_07G0003890</name>
</gene>
<organism evidence="2 3">
    <name type="scientific">Takifugu flavidus</name>
    <name type="common">sansaifugu</name>
    <dbReference type="NCBI Taxonomy" id="433684"/>
    <lineage>
        <taxon>Eukaryota</taxon>
        <taxon>Metazoa</taxon>
        <taxon>Chordata</taxon>
        <taxon>Craniata</taxon>
        <taxon>Vertebrata</taxon>
        <taxon>Euteleostomi</taxon>
        <taxon>Actinopterygii</taxon>
        <taxon>Neopterygii</taxon>
        <taxon>Teleostei</taxon>
        <taxon>Neoteleostei</taxon>
        <taxon>Acanthomorphata</taxon>
        <taxon>Eupercaria</taxon>
        <taxon>Tetraodontiformes</taxon>
        <taxon>Tetradontoidea</taxon>
        <taxon>Tetraodontidae</taxon>
        <taxon>Takifugu</taxon>
    </lineage>
</organism>
<evidence type="ECO:0008006" key="4">
    <source>
        <dbReference type="Google" id="ProtNLM"/>
    </source>
</evidence>
<evidence type="ECO:0000313" key="2">
    <source>
        <dbReference type="EMBL" id="TWW57670.1"/>
    </source>
</evidence>
<comment type="caution">
    <text evidence="2">The sequence shown here is derived from an EMBL/GenBank/DDBJ whole genome shotgun (WGS) entry which is preliminary data.</text>
</comment>
<feature type="transmembrane region" description="Helical" evidence="1">
    <location>
        <begin position="23"/>
        <end position="45"/>
    </location>
</feature>
<evidence type="ECO:0000313" key="3">
    <source>
        <dbReference type="Proteomes" id="UP000324091"/>
    </source>
</evidence>
<keyword evidence="3" id="KW-1185">Reference proteome</keyword>
<evidence type="ECO:0000256" key="1">
    <source>
        <dbReference type="SAM" id="Phobius"/>
    </source>
</evidence>
<dbReference type="AlphaFoldDB" id="A0A5C6MVY4"/>
<accession>A0A5C6MVY4</accession>
<keyword evidence="1" id="KW-1133">Transmembrane helix</keyword>
<reference evidence="2 3" key="1">
    <citation type="submission" date="2019-04" db="EMBL/GenBank/DDBJ databases">
        <title>Chromosome genome assembly for Takifugu flavidus.</title>
        <authorList>
            <person name="Xiao S."/>
        </authorList>
    </citation>
    <scope>NUCLEOTIDE SEQUENCE [LARGE SCALE GENOMIC DNA]</scope>
    <source>
        <strain evidence="2">HTHZ2018</strain>
        <tissue evidence="2">Muscle</tissue>
    </source>
</reference>
<sequence>MDNGRMDAHRGRAHRGSKRMRKLVLAVLQNLLVITCLLLTFSVYWRNAEKPSSEDIVHIRFSDIGDIANNGTLTFDDIRSSYQMNLTGKNDRIEIRCTGPYVLYMNACYKSLRDHETRGYLQLQVSGQKIPESSITLTATQDDVCTGLLRTVYLRANEQASLYLYVTDGFKVKTLSVGLSYLLGSQCDF</sequence>
<proteinExistence type="predicted"/>
<dbReference type="EMBL" id="RHFK02000020">
    <property type="protein sequence ID" value="TWW57670.1"/>
    <property type="molecule type" value="Genomic_DNA"/>
</dbReference>
<protein>
    <recommendedName>
        <fullName evidence="4">TNF family profile domain-containing protein</fullName>
    </recommendedName>
</protein>
<dbReference type="Proteomes" id="UP000324091">
    <property type="component" value="Chromosome 7"/>
</dbReference>
<keyword evidence="1" id="KW-0812">Transmembrane</keyword>